<evidence type="ECO:0000313" key="3">
    <source>
        <dbReference type="EMBL" id="MYM68050.1"/>
    </source>
</evidence>
<keyword evidence="1" id="KW-0732">Signal</keyword>
<accession>A0A7X4KCC2</accession>
<sequence>MIRLVVLAGALSLSAHATAAPAVTLVTEEFAPYSYADHGKVRGYSTELVEAALEQAGIDYGVRIYPWARAFLMARTQPNVLIYSIVRTPTREAQFQWIAPIAPRSVYFYKRKSRQDILLRSVEDLRRYRVGANRGDVVEEQLRQLGLVAELSAQNEFNLRKLVVGRLDLMVATDLSLRDLCARTQIRCDELERTMPLPGMGDYYVAASLRTPAATVEALRTELDKLKSSGEAQRLADKYGLTLK</sequence>
<feature type="chain" id="PRO_5031333742" evidence="1">
    <location>
        <begin position="20"/>
        <end position="244"/>
    </location>
</feature>
<feature type="domain" description="Solute-binding protein family 3/N-terminal" evidence="2">
    <location>
        <begin position="22"/>
        <end position="243"/>
    </location>
</feature>
<dbReference type="SUPFAM" id="SSF53850">
    <property type="entry name" value="Periplasmic binding protein-like II"/>
    <property type="match status" value="1"/>
</dbReference>
<reference evidence="3 4" key="1">
    <citation type="submission" date="2019-12" db="EMBL/GenBank/DDBJ databases">
        <title>Novel species isolated from a subtropical stream in China.</title>
        <authorList>
            <person name="Lu H."/>
        </authorList>
    </citation>
    <scope>NUCLEOTIDE SEQUENCE [LARGE SCALE GENOMIC DNA]</scope>
    <source>
        <strain evidence="3 4">FT55W</strain>
    </source>
</reference>
<dbReference type="AlphaFoldDB" id="A0A7X4KCC2"/>
<dbReference type="EMBL" id="WWCK01000004">
    <property type="protein sequence ID" value="MYM68050.1"/>
    <property type="molecule type" value="Genomic_DNA"/>
</dbReference>
<evidence type="ECO:0000259" key="2">
    <source>
        <dbReference type="SMART" id="SM00062"/>
    </source>
</evidence>
<dbReference type="PANTHER" id="PTHR38834">
    <property type="entry name" value="PERIPLASMIC SUBSTRATE BINDING PROTEIN FAMILY 3"/>
    <property type="match status" value="1"/>
</dbReference>
<dbReference type="Gene3D" id="3.40.190.10">
    <property type="entry name" value="Periplasmic binding protein-like II"/>
    <property type="match status" value="2"/>
</dbReference>
<dbReference type="SMART" id="SM00062">
    <property type="entry name" value="PBPb"/>
    <property type="match status" value="1"/>
</dbReference>
<dbReference type="InterPro" id="IPR001638">
    <property type="entry name" value="Solute-binding_3/MltF_N"/>
</dbReference>
<feature type="signal peptide" evidence="1">
    <location>
        <begin position="1"/>
        <end position="19"/>
    </location>
</feature>
<evidence type="ECO:0000256" key="1">
    <source>
        <dbReference type="SAM" id="SignalP"/>
    </source>
</evidence>
<evidence type="ECO:0000313" key="4">
    <source>
        <dbReference type="Proteomes" id="UP000450012"/>
    </source>
</evidence>
<dbReference type="RefSeq" id="WP_161014593.1">
    <property type="nucleotide sequence ID" value="NZ_WWCK01000004.1"/>
</dbReference>
<gene>
    <name evidence="3" type="ORF">GTP45_14590</name>
</gene>
<dbReference type="Proteomes" id="UP000450012">
    <property type="component" value="Unassembled WGS sequence"/>
</dbReference>
<name>A0A7X4KCC2_9BURK</name>
<proteinExistence type="predicted"/>
<comment type="caution">
    <text evidence="3">The sequence shown here is derived from an EMBL/GenBank/DDBJ whole genome shotgun (WGS) entry which is preliminary data.</text>
</comment>
<protein>
    <submittedName>
        <fullName evidence="3">Transporter substrate-binding domain-containing protein</fullName>
    </submittedName>
</protein>
<dbReference type="PANTHER" id="PTHR38834:SF3">
    <property type="entry name" value="SOLUTE-BINDING PROTEIN FAMILY 3_N-TERMINAL DOMAIN-CONTAINING PROTEIN"/>
    <property type="match status" value="1"/>
</dbReference>
<organism evidence="3 4">
    <name type="scientific">Duganella rivi</name>
    <dbReference type="NCBI Taxonomy" id="2666083"/>
    <lineage>
        <taxon>Bacteria</taxon>
        <taxon>Pseudomonadati</taxon>
        <taxon>Pseudomonadota</taxon>
        <taxon>Betaproteobacteria</taxon>
        <taxon>Burkholderiales</taxon>
        <taxon>Oxalobacteraceae</taxon>
        <taxon>Telluria group</taxon>
        <taxon>Duganella</taxon>
    </lineage>
</organism>
<keyword evidence="4" id="KW-1185">Reference proteome</keyword>
<dbReference type="Pfam" id="PF00497">
    <property type="entry name" value="SBP_bac_3"/>
    <property type="match status" value="1"/>
</dbReference>